<dbReference type="AlphaFoldDB" id="A0A087T8T5"/>
<evidence type="ECO:0000256" key="1">
    <source>
        <dbReference type="ARBA" id="ARBA00004123"/>
    </source>
</evidence>
<evidence type="ECO:0000256" key="2">
    <source>
        <dbReference type="ARBA" id="ARBA00009389"/>
    </source>
</evidence>
<evidence type="ECO:0000313" key="6">
    <source>
        <dbReference type="EMBL" id="KFM61524.1"/>
    </source>
</evidence>
<feature type="non-terminal residue" evidence="6">
    <location>
        <position position="101"/>
    </location>
</feature>
<evidence type="ECO:0000256" key="4">
    <source>
        <dbReference type="SAM" id="Coils"/>
    </source>
</evidence>
<sequence>MSVPSDSHAFGHTKSHLSPTVDSQREEFRKYLESSGLLDVLTRVMKDLYEEEDKPADPLNYFIKAIEAVTFEAREIKALNNEIQKLESVIHDLEAENKYLR</sequence>
<feature type="region of interest" description="Disordered" evidence="5">
    <location>
        <begin position="1"/>
        <end position="22"/>
    </location>
</feature>
<dbReference type="OrthoDB" id="524165at2759"/>
<dbReference type="PANTHER" id="PTHR13168">
    <property type="entry name" value="ASSOCIATE OF C-MYC AMY-1"/>
    <property type="match status" value="1"/>
</dbReference>
<name>A0A087T8T5_STEMI</name>
<dbReference type="PRINTS" id="PR02028">
    <property type="entry name" value="CMYCBINDINGP"/>
</dbReference>
<dbReference type="STRING" id="407821.A0A087T8T5"/>
<comment type="similarity">
    <text evidence="2">Belongs to the AMY1 family.</text>
</comment>
<comment type="subcellular location">
    <subcellularLocation>
        <location evidence="1">Nucleus</location>
    </subcellularLocation>
</comment>
<dbReference type="InterPro" id="IPR026060">
    <property type="entry name" value="AMY1"/>
</dbReference>
<evidence type="ECO:0000256" key="5">
    <source>
        <dbReference type="SAM" id="MobiDB-lite"/>
    </source>
</evidence>
<dbReference type="OMA" id="HLELTEM"/>
<dbReference type="GO" id="GO:0003713">
    <property type="term" value="F:transcription coactivator activity"/>
    <property type="evidence" value="ECO:0007669"/>
    <property type="project" value="InterPro"/>
</dbReference>
<gene>
    <name evidence="6" type="ORF">X975_15482</name>
</gene>
<evidence type="ECO:0000313" key="7">
    <source>
        <dbReference type="Proteomes" id="UP000054359"/>
    </source>
</evidence>
<keyword evidence="4" id="KW-0175">Coiled coil</keyword>
<feature type="coiled-coil region" evidence="4">
    <location>
        <begin position="69"/>
        <end position="96"/>
    </location>
</feature>
<protein>
    <submittedName>
        <fullName evidence="6">c-Myc-binding protein</fullName>
    </submittedName>
</protein>
<dbReference type="EMBL" id="KK114003">
    <property type="protein sequence ID" value="KFM61524.1"/>
    <property type="molecule type" value="Genomic_DNA"/>
</dbReference>
<evidence type="ECO:0000256" key="3">
    <source>
        <dbReference type="ARBA" id="ARBA00023242"/>
    </source>
</evidence>
<dbReference type="GO" id="GO:0005634">
    <property type="term" value="C:nucleus"/>
    <property type="evidence" value="ECO:0007669"/>
    <property type="project" value="UniProtKB-SubCell"/>
</dbReference>
<reference evidence="6 7" key="1">
    <citation type="submission" date="2013-11" db="EMBL/GenBank/DDBJ databases">
        <title>Genome sequencing of Stegodyphus mimosarum.</title>
        <authorList>
            <person name="Bechsgaard J."/>
        </authorList>
    </citation>
    <scope>NUCLEOTIDE SEQUENCE [LARGE SCALE GENOMIC DNA]</scope>
</reference>
<proteinExistence type="inferred from homology"/>
<keyword evidence="7" id="KW-1185">Reference proteome</keyword>
<dbReference type="PANTHER" id="PTHR13168:SF0">
    <property type="entry name" value="C-MYC-BINDING PROTEIN"/>
    <property type="match status" value="1"/>
</dbReference>
<accession>A0A087T8T5</accession>
<keyword evidence="3" id="KW-0539">Nucleus</keyword>
<dbReference type="Proteomes" id="UP000054359">
    <property type="component" value="Unassembled WGS sequence"/>
</dbReference>
<organism evidence="6 7">
    <name type="scientific">Stegodyphus mimosarum</name>
    <name type="common">African social velvet spider</name>
    <dbReference type="NCBI Taxonomy" id="407821"/>
    <lineage>
        <taxon>Eukaryota</taxon>
        <taxon>Metazoa</taxon>
        <taxon>Ecdysozoa</taxon>
        <taxon>Arthropoda</taxon>
        <taxon>Chelicerata</taxon>
        <taxon>Arachnida</taxon>
        <taxon>Araneae</taxon>
        <taxon>Araneomorphae</taxon>
        <taxon>Entelegynae</taxon>
        <taxon>Eresoidea</taxon>
        <taxon>Eresidae</taxon>
        <taxon>Stegodyphus</taxon>
    </lineage>
</organism>